<dbReference type="InterPro" id="IPR049846">
    <property type="entry name" value="NF038105-like"/>
</dbReference>
<protein>
    <recommendedName>
        <fullName evidence="3">NF038105 family protein</fullName>
    </recommendedName>
</protein>
<name>A0A1G6KTH5_9GAMM</name>
<evidence type="ECO:0008006" key="3">
    <source>
        <dbReference type="Google" id="ProtNLM"/>
    </source>
</evidence>
<evidence type="ECO:0000313" key="2">
    <source>
        <dbReference type="Proteomes" id="UP000242317"/>
    </source>
</evidence>
<organism evidence="1 2">
    <name type="scientific">Acinetobacter marinus</name>
    <dbReference type="NCBI Taxonomy" id="281375"/>
    <lineage>
        <taxon>Bacteria</taxon>
        <taxon>Pseudomonadati</taxon>
        <taxon>Pseudomonadota</taxon>
        <taxon>Gammaproteobacteria</taxon>
        <taxon>Moraxellales</taxon>
        <taxon>Moraxellaceae</taxon>
        <taxon>Acinetobacter</taxon>
    </lineage>
</organism>
<dbReference type="Proteomes" id="UP000242317">
    <property type="component" value="Unassembled WGS sequence"/>
</dbReference>
<keyword evidence="2" id="KW-1185">Reference proteome</keyword>
<dbReference type="EMBL" id="FMYK01000004">
    <property type="protein sequence ID" value="SDC34081.1"/>
    <property type="molecule type" value="Genomic_DNA"/>
</dbReference>
<proteinExistence type="predicted"/>
<dbReference type="OrthoDB" id="6697835at2"/>
<gene>
    <name evidence="1" type="ORF">SAMN05421749_104173</name>
</gene>
<evidence type="ECO:0000313" key="1">
    <source>
        <dbReference type="EMBL" id="SDC34081.1"/>
    </source>
</evidence>
<dbReference type="AlphaFoldDB" id="A0A1G6KTH5"/>
<dbReference type="RefSeq" id="WP_092619246.1">
    <property type="nucleotide sequence ID" value="NZ_FMYK01000004.1"/>
</dbReference>
<sequence>MTTMKFDEMPTAVEEIDMHEIENESVKQAWQAYEAKPEYKDFNKHDLIESMLEHGAEEKQLTATK</sequence>
<reference evidence="2" key="1">
    <citation type="submission" date="2016-09" db="EMBL/GenBank/DDBJ databases">
        <authorList>
            <person name="Varghese N."/>
            <person name="Submissions S."/>
        </authorList>
    </citation>
    <scope>NUCLEOTIDE SEQUENCE [LARGE SCALE GENOMIC DNA]</scope>
    <source>
        <strain evidence="2">ANC 3699</strain>
    </source>
</reference>
<accession>A0A1G6KTH5</accession>
<dbReference type="NCBIfam" id="NF038105">
    <property type="entry name" value="acin_NF038105"/>
    <property type="match status" value="1"/>
</dbReference>